<sequence>MTSVLTDLNAHVEQVMATLESDAVRRELATGLHNDAQGAQPDPELKALAGTSIDLLHRIEQKLESGYLVLADHFLGYVHAKCLVGVVNLHVADTWRNTDRWTSKRSPPRHQRAATG</sequence>
<keyword evidence="3" id="KW-1185">Reference proteome</keyword>
<evidence type="ECO:0000313" key="3">
    <source>
        <dbReference type="Proteomes" id="UP000800082"/>
    </source>
</evidence>
<accession>A0A6A5S4Q0</accession>
<dbReference type="OrthoDB" id="1606438at2759"/>
<dbReference type="RefSeq" id="XP_033454682.1">
    <property type="nucleotide sequence ID" value="XM_033595296.1"/>
</dbReference>
<evidence type="ECO:0000256" key="1">
    <source>
        <dbReference type="SAM" id="MobiDB-lite"/>
    </source>
</evidence>
<feature type="region of interest" description="Disordered" evidence="1">
    <location>
        <begin position="97"/>
        <end position="116"/>
    </location>
</feature>
<name>A0A6A5S4Q0_9PLEO</name>
<dbReference type="GeneID" id="54352963"/>
<feature type="compositionally biased region" description="Basic residues" evidence="1">
    <location>
        <begin position="106"/>
        <end position="116"/>
    </location>
</feature>
<dbReference type="EMBL" id="ML978956">
    <property type="protein sequence ID" value="KAF1934434.1"/>
    <property type="molecule type" value="Genomic_DNA"/>
</dbReference>
<organism evidence="2 3">
    <name type="scientific">Didymella exigua CBS 183.55</name>
    <dbReference type="NCBI Taxonomy" id="1150837"/>
    <lineage>
        <taxon>Eukaryota</taxon>
        <taxon>Fungi</taxon>
        <taxon>Dikarya</taxon>
        <taxon>Ascomycota</taxon>
        <taxon>Pezizomycotina</taxon>
        <taxon>Dothideomycetes</taxon>
        <taxon>Pleosporomycetidae</taxon>
        <taxon>Pleosporales</taxon>
        <taxon>Pleosporineae</taxon>
        <taxon>Didymellaceae</taxon>
        <taxon>Didymella</taxon>
    </lineage>
</organism>
<dbReference type="AlphaFoldDB" id="A0A6A5S4Q0"/>
<protein>
    <submittedName>
        <fullName evidence="2">Uncharacterized protein</fullName>
    </submittedName>
</protein>
<proteinExistence type="predicted"/>
<dbReference type="Proteomes" id="UP000800082">
    <property type="component" value="Unassembled WGS sequence"/>
</dbReference>
<evidence type="ECO:0000313" key="2">
    <source>
        <dbReference type="EMBL" id="KAF1934434.1"/>
    </source>
</evidence>
<reference evidence="2" key="1">
    <citation type="journal article" date="2020" name="Stud. Mycol.">
        <title>101 Dothideomycetes genomes: a test case for predicting lifestyles and emergence of pathogens.</title>
        <authorList>
            <person name="Haridas S."/>
            <person name="Albert R."/>
            <person name="Binder M."/>
            <person name="Bloem J."/>
            <person name="Labutti K."/>
            <person name="Salamov A."/>
            <person name="Andreopoulos B."/>
            <person name="Baker S."/>
            <person name="Barry K."/>
            <person name="Bills G."/>
            <person name="Bluhm B."/>
            <person name="Cannon C."/>
            <person name="Castanera R."/>
            <person name="Culley D."/>
            <person name="Daum C."/>
            <person name="Ezra D."/>
            <person name="Gonzalez J."/>
            <person name="Henrissat B."/>
            <person name="Kuo A."/>
            <person name="Liang C."/>
            <person name="Lipzen A."/>
            <person name="Lutzoni F."/>
            <person name="Magnuson J."/>
            <person name="Mondo S."/>
            <person name="Nolan M."/>
            <person name="Ohm R."/>
            <person name="Pangilinan J."/>
            <person name="Park H.-J."/>
            <person name="Ramirez L."/>
            <person name="Alfaro M."/>
            <person name="Sun H."/>
            <person name="Tritt A."/>
            <person name="Yoshinaga Y."/>
            <person name="Zwiers L.-H."/>
            <person name="Turgeon B."/>
            <person name="Goodwin S."/>
            <person name="Spatafora J."/>
            <person name="Crous P."/>
            <person name="Grigoriev I."/>
        </authorList>
    </citation>
    <scope>NUCLEOTIDE SEQUENCE</scope>
    <source>
        <strain evidence="2">CBS 183.55</strain>
    </source>
</reference>
<gene>
    <name evidence="2" type="ORF">M421DRAFT_553</name>
</gene>